<keyword evidence="2 4" id="KW-0238">DNA-binding</keyword>
<gene>
    <name evidence="6" type="ORF">FL583_33895</name>
</gene>
<accession>A0A545AH37</accession>
<feature type="domain" description="HTH tetR-type" evidence="5">
    <location>
        <begin position="19"/>
        <end position="79"/>
    </location>
</feature>
<comment type="caution">
    <text evidence="6">The sequence shown here is derived from an EMBL/GenBank/DDBJ whole genome shotgun (WGS) entry which is preliminary data.</text>
</comment>
<evidence type="ECO:0000256" key="3">
    <source>
        <dbReference type="ARBA" id="ARBA00023163"/>
    </source>
</evidence>
<evidence type="ECO:0000256" key="2">
    <source>
        <dbReference type="ARBA" id="ARBA00023125"/>
    </source>
</evidence>
<dbReference type="InParanoid" id="A0A545AH37"/>
<evidence type="ECO:0000256" key="1">
    <source>
        <dbReference type="ARBA" id="ARBA00023015"/>
    </source>
</evidence>
<dbReference type="EMBL" id="VIRS01000037">
    <property type="protein sequence ID" value="TQS40639.1"/>
    <property type="molecule type" value="Genomic_DNA"/>
</dbReference>
<dbReference type="GO" id="GO:0003700">
    <property type="term" value="F:DNA-binding transcription factor activity"/>
    <property type="evidence" value="ECO:0007669"/>
    <property type="project" value="TreeGrafter"/>
</dbReference>
<dbReference type="InterPro" id="IPR001647">
    <property type="entry name" value="HTH_TetR"/>
</dbReference>
<dbReference type="InterPro" id="IPR009057">
    <property type="entry name" value="Homeodomain-like_sf"/>
</dbReference>
<protein>
    <submittedName>
        <fullName evidence="6">TetR family transcriptional regulator</fullName>
    </submittedName>
</protein>
<dbReference type="OrthoDB" id="4143918at2"/>
<dbReference type="InterPro" id="IPR050109">
    <property type="entry name" value="HTH-type_TetR-like_transc_reg"/>
</dbReference>
<feature type="DNA-binding region" description="H-T-H motif" evidence="4">
    <location>
        <begin position="42"/>
        <end position="61"/>
    </location>
</feature>
<proteinExistence type="predicted"/>
<dbReference type="Gene3D" id="1.10.357.10">
    <property type="entry name" value="Tetracycline Repressor, domain 2"/>
    <property type="match status" value="1"/>
</dbReference>
<dbReference type="AlphaFoldDB" id="A0A545AH37"/>
<dbReference type="PANTHER" id="PTHR30055">
    <property type="entry name" value="HTH-TYPE TRANSCRIPTIONAL REGULATOR RUTR"/>
    <property type="match status" value="1"/>
</dbReference>
<evidence type="ECO:0000256" key="4">
    <source>
        <dbReference type="PROSITE-ProRule" id="PRU00335"/>
    </source>
</evidence>
<dbReference type="Proteomes" id="UP000317982">
    <property type="component" value="Unassembled WGS sequence"/>
</dbReference>
<keyword evidence="1" id="KW-0805">Transcription regulation</keyword>
<reference evidence="6 7" key="1">
    <citation type="submission" date="2019-07" db="EMBL/GenBank/DDBJ databases">
        <title>Cryptosporangium phraense sp. nov., isolated from plant litter.</title>
        <authorList>
            <person name="Suriyachadkun C."/>
        </authorList>
    </citation>
    <scope>NUCLEOTIDE SEQUENCE [LARGE SCALE GENOMIC DNA]</scope>
    <source>
        <strain evidence="6 7">A-T 5661</strain>
    </source>
</reference>
<dbReference type="PANTHER" id="PTHR30055:SF238">
    <property type="entry name" value="MYCOFACTOCIN BIOSYNTHESIS TRANSCRIPTIONAL REGULATOR MFTR-RELATED"/>
    <property type="match status" value="1"/>
</dbReference>
<sequence length="201" mass="21792">MTNIGGVTDITGLRERRRLATSAEIEAAAFALFEQRGSEHTTVDDIAAAAGVSPRTFFRYFPTKEDAVLGVKRAFFETVSESFARGLDLAGATAEALAEFSAGDSVPLRRMMQLRCLCKVDDNLRQASLVLDSEQCRLRQEEVAAAGGAQAALRARIAVETLTVVLNAALDEWATRRVAGEPADLVDVFRITCALQRQLCP</sequence>
<dbReference type="Pfam" id="PF00440">
    <property type="entry name" value="TetR_N"/>
    <property type="match status" value="1"/>
</dbReference>
<dbReference type="PROSITE" id="PS01081">
    <property type="entry name" value="HTH_TETR_1"/>
    <property type="match status" value="1"/>
</dbReference>
<keyword evidence="7" id="KW-1185">Reference proteome</keyword>
<keyword evidence="3" id="KW-0804">Transcription</keyword>
<evidence type="ECO:0000313" key="7">
    <source>
        <dbReference type="Proteomes" id="UP000317982"/>
    </source>
</evidence>
<name>A0A545AH37_9ACTN</name>
<organism evidence="6 7">
    <name type="scientific">Cryptosporangium phraense</name>
    <dbReference type="NCBI Taxonomy" id="2593070"/>
    <lineage>
        <taxon>Bacteria</taxon>
        <taxon>Bacillati</taxon>
        <taxon>Actinomycetota</taxon>
        <taxon>Actinomycetes</taxon>
        <taxon>Cryptosporangiales</taxon>
        <taxon>Cryptosporangiaceae</taxon>
        <taxon>Cryptosporangium</taxon>
    </lineage>
</organism>
<evidence type="ECO:0000313" key="6">
    <source>
        <dbReference type="EMBL" id="TQS40639.1"/>
    </source>
</evidence>
<dbReference type="InterPro" id="IPR023772">
    <property type="entry name" value="DNA-bd_HTH_TetR-type_CS"/>
</dbReference>
<dbReference type="PROSITE" id="PS50977">
    <property type="entry name" value="HTH_TETR_2"/>
    <property type="match status" value="1"/>
</dbReference>
<dbReference type="PRINTS" id="PR00455">
    <property type="entry name" value="HTHTETR"/>
</dbReference>
<dbReference type="GO" id="GO:0000976">
    <property type="term" value="F:transcription cis-regulatory region binding"/>
    <property type="evidence" value="ECO:0007669"/>
    <property type="project" value="TreeGrafter"/>
</dbReference>
<dbReference type="SUPFAM" id="SSF46689">
    <property type="entry name" value="Homeodomain-like"/>
    <property type="match status" value="1"/>
</dbReference>
<evidence type="ECO:0000259" key="5">
    <source>
        <dbReference type="PROSITE" id="PS50977"/>
    </source>
</evidence>